<comment type="similarity">
    <text evidence="1 8">Belongs to the bacterial ribosomal protein bL31 family. Type A subfamily.</text>
</comment>
<feature type="binding site" evidence="8">
    <location>
        <position position="37"/>
    </location>
    <ligand>
        <name>Zn(2+)</name>
        <dbReference type="ChEBI" id="CHEBI:29105"/>
    </ligand>
</feature>
<accession>A0ABP7PJI0</accession>
<proteinExistence type="inferred from homology"/>
<dbReference type="NCBIfam" id="NF001809">
    <property type="entry name" value="PRK00528.1"/>
    <property type="match status" value="1"/>
</dbReference>
<dbReference type="SUPFAM" id="SSF143800">
    <property type="entry name" value="L28p-like"/>
    <property type="match status" value="1"/>
</dbReference>
<keyword evidence="5 8" id="KW-0689">Ribosomal protein</keyword>
<keyword evidence="4 8" id="KW-0694">RNA-binding</keyword>
<dbReference type="PRINTS" id="PR01249">
    <property type="entry name" value="RIBOSOMALL31"/>
</dbReference>
<evidence type="ECO:0000256" key="2">
    <source>
        <dbReference type="ARBA" id="ARBA00011838"/>
    </source>
</evidence>
<name>A0ABP7PJI0_9GAMM</name>
<keyword evidence="6 8" id="KW-0687">Ribonucleoprotein</keyword>
<feature type="binding site" evidence="8">
    <location>
        <position position="40"/>
    </location>
    <ligand>
        <name>Zn(2+)</name>
        <dbReference type="ChEBI" id="CHEBI:29105"/>
    </ligand>
</feature>
<comment type="subunit">
    <text evidence="2 8">Part of the 50S ribosomal subunit.</text>
</comment>
<dbReference type="PANTHER" id="PTHR33280">
    <property type="entry name" value="50S RIBOSOMAL PROTEIN L31, CHLOROPLASTIC"/>
    <property type="match status" value="1"/>
</dbReference>
<dbReference type="Gene3D" id="4.10.830.30">
    <property type="entry name" value="Ribosomal protein L31"/>
    <property type="match status" value="1"/>
</dbReference>
<feature type="binding site" evidence="8">
    <location>
        <position position="18"/>
    </location>
    <ligand>
        <name>Zn(2+)</name>
        <dbReference type="ChEBI" id="CHEBI:29105"/>
    </ligand>
</feature>
<dbReference type="PANTHER" id="PTHR33280:SF6">
    <property type="entry name" value="LARGE RIBOSOMAL SUBUNIT PROTEIN BL31A"/>
    <property type="match status" value="1"/>
</dbReference>
<dbReference type="EMBL" id="BAABBO010000011">
    <property type="protein sequence ID" value="GAA3966751.1"/>
    <property type="molecule type" value="Genomic_DNA"/>
</dbReference>
<dbReference type="InterPro" id="IPR034704">
    <property type="entry name" value="Ribosomal_bL28/bL31-like_sf"/>
</dbReference>
<evidence type="ECO:0000256" key="6">
    <source>
        <dbReference type="ARBA" id="ARBA00023274"/>
    </source>
</evidence>
<dbReference type="InterPro" id="IPR027491">
    <property type="entry name" value="Ribosomal_bL31_A"/>
</dbReference>
<evidence type="ECO:0000256" key="1">
    <source>
        <dbReference type="ARBA" id="ARBA00009296"/>
    </source>
</evidence>
<dbReference type="RefSeq" id="WP_344806984.1">
    <property type="nucleotide sequence ID" value="NZ_BAABBO010000011.1"/>
</dbReference>
<organism evidence="9 10">
    <name type="scientific">Allohahella marinimesophila</name>
    <dbReference type="NCBI Taxonomy" id="1054972"/>
    <lineage>
        <taxon>Bacteria</taxon>
        <taxon>Pseudomonadati</taxon>
        <taxon>Pseudomonadota</taxon>
        <taxon>Gammaproteobacteria</taxon>
        <taxon>Oceanospirillales</taxon>
        <taxon>Hahellaceae</taxon>
        <taxon>Allohahella</taxon>
    </lineage>
</organism>
<keyword evidence="8" id="KW-0479">Metal-binding</keyword>
<keyword evidence="3 8" id="KW-0699">rRNA-binding</keyword>
<dbReference type="HAMAP" id="MF_00501">
    <property type="entry name" value="Ribosomal_bL31_1"/>
    <property type="match status" value="1"/>
</dbReference>
<dbReference type="InterPro" id="IPR042105">
    <property type="entry name" value="Ribosomal_bL31_sf"/>
</dbReference>
<dbReference type="InterPro" id="IPR002150">
    <property type="entry name" value="Ribosomal_bL31"/>
</dbReference>
<evidence type="ECO:0000313" key="9">
    <source>
        <dbReference type="EMBL" id="GAA3966751.1"/>
    </source>
</evidence>
<dbReference type="PROSITE" id="PS01143">
    <property type="entry name" value="RIBOSOMAL_L31"/>
    <property type="match status" value="1"/>
</dbReference>
<evidence type="ECO:0000256" key="7">
    <source>
        <dbReference type="ARBA" id="ARBA00035687"/>
    </source>
</evidence>
<evidence type="ECO:0000256" key="4">
    <source>
        <dbReference type="ARBA" id="ARBA00022884"/>
    </source>
</evidence>
<keyword evidence="8" id="KW-0862">Zinc</keyword>
<dbReference type="Proteomes" id="UP001501337">
    <property type="component" value="Unassembled WGS sequence"/>
</dbReference>
<dbReference type="NCBIfam" id="TIGR00105">
    <property type="entry name" value="L31"/>
    <property type="match status" value="1"/>
</dbReference>
<evidence type="ECO:0000313" key="10">
    <source>
        <dbReference type="Proteomes" id="UP001501337"/>
    </source>
</evidence>
<evidence type="ECO:0000256" key="8">
    <source>
        <dbReference type="HAMAP-Rule" id="MF_00501"/>
    </source>
</evidence>
<sequence>MKPNIHPKYEEVTATCSCGNVIKTKSTVGKDLLLDVCSACHPFYTGKQKILDTGGRIDKFNKRFGGRISSAKPADTAS</sequence>
<dbReference type="Pfam" id="PF01197">
    <property type="entry name" value="Ribosomal_L31"/>
    <property type="match status" value="1"/>
</dbReference>
<comment type="function">
    <text evidence="8">Binds the 23S rRNA.</text>
</comment>
<evidence type="ECO:0000256" key="3">
    <source>
        <dbReference type="ARBA" id="ARBA00022730"/>
    </source>
</evidence>
<gene>
    <name evidence="8 9" type="primary">rpmE</name>
    <name evidence="9" type="ORF">GCM10022278_25740</name>
</gene>
<comment type="caution">
    <text evidence="9">The sequence shown here is derived from an EMBL/GenBank/DDBJ whole genome shotgun (WGS) entry which is preliminary data.</text>
</comment>
<dbReference type="NCBIfam" id="NF000612">
    <property type="entry name" value="PRK00019.1"/>
    <property type="match status" value="1"/>
</dbReference>
<keyword evidence="10" id="KW-1185">Reference proteome</keyword>
<protein>
    <recommendedName>
        <fullName evidence="7 8">Large ribosomal subunit protein bL31</fullName>
    </recommendedName>
</protein>
<dbReference type="GO" id="GO:0005840">
    <property type="term" value="C:ribosome"/>
    <property type="evidence" value="ECO:0007669"/>
    <property type="project" value="UniProtKB-KW"/>
</dbReference>
<feature type="binding site" evidence="8">
    <location>
        <position position="16"/>
    </location>
    <ligand>
        <name>Zn(2+)</name>
        <dbReference type="ChEBI" id="CHEBI:29105"/>
    </ligand>
</feature>
<comment type="cofactor">
    <cofactor evidence="8">
        <name>Zn(2+)</name>
        <dbReference type="ChEBI" id="CHEBI:29105"/>
    </cofactor>
    <text evidence="8">Binds 1 zinc ion per subunit.</text>
</comment>
<reference evidence="10" key="1">
    <citation type="journal article" date="2019" name="Int. J. Syst. Evol. Microbiol.">
        <title>The Global Catalogue of Microorganisms (GCM) 10K type strain sequencing project: providing services to taxonomists for standard genome sequencing and annotation.</title>
        <authorList>
            <consortium name="The Broad Institute Genomics Platform"/>
            <consortium name="The Broad Institute Genome Sequencing Center for Infectious Disease"/>
            <person name="Wu L."/>
            <person name="Ma J."/>
        </authorList>
    </citation>
    <scope>NUCLEOTIDE SEQUENCE [LARGE SCALE GENOMIC DNA]</scope>
    <source>
        <strain evidence="10">JCM 17555</strain>
    </source>
</reference>
<evidence type="ECO:0000256" key="5">
    <source>
        <dbReference type="ARBA" id="ARBA00022980"/>
    </source>
</evidence>